<protein>
    <submittedName>
        <fullName evidence="2">Uncharacterized protein</fullName>
    </submittedName>
</protein>
<accession>A0ABD2CC29</accession>
<keyword evidence="3" id="KW-1185">Reference proteome</keyword>
<feature type="compositionally biased region" description="Low complexity" evidence="1">
    <location>
        <begin position="58"/>
        <end position="70"/>
    </location>
</feature>
<proteinExistence type="predicted"/>
<reference evidence="2 3" key="1">
    <citation type="journal article" date="2024" name="Ann. Entomol. Soc. Am.">
        <title>Genomic analyses of the southern and eastern yellowjacket wasps (Hymenoptera: Vespidae) reveal evolutionary signatures of social life.</title>
        <authorList>
            <person name="Catto M.A."/>
            <person name="Caine P.B."/>
            <person name="Orr S.E."/>
            <person name="Hunt B.G."/>
            <person name="Goodisman M.A.D."/>
        </authorList>
    </citation>
    <scope>NUCLEOTIDE SEQUENCE [LARGE SCALE GENOMIC DNA]</scope>
    <source>
        <strain evidence="2">232</strain>
        <tissue evidence="2">Head and thorax</tissue>
    </source>
</reference>
<name>A0ABD2CC29_VESMC</name>
<evidence type="ECO:0000313" key="2">
    <source>
        <dbReference type="EMBL" id="KAL2742614.1"/>
    </source>
</evidence>
<dbReference type="Proteomes" id="UP001607303">
    <property type="component" value="Unassembled WGS sequence"/>
</dbReference>
<dbReference type="AlphaFoldDB" id="A0ABD2CC29"/>
<gene>
    <name evidence="2" type="ORF">V1477_009215</name>
</gene>
<evidence type="ECO:0000313" key="3">
    <source>
        <dbReference type="Proteomes" id="UP001607303"/>
    </source>
</evidence>
<feature type="region of interest" description="Disordered" evidence="1">
    <location>
        <begin position="38"/>
        <end position="71"/>
    </location>
</feature>
<dbReference type="EMBL" id="JAYRBN010000057">
    <property type="protein sequence ID" value="KAL2742614.1"/>
    <property type="molecule type" value="Genomic_DNA"/>
</dbReference>
<sequence length="90" mass="10008">MVSVNHNKYQEIDPGIVLNFENKYFSGFSEHFAKLKKNSSIGGGNDHDYDDDCVGNRSSSSSSSSNSSSSKCFYIRDKWTEVHVDSSSDV</sequence>
<comment type="caution">
    <text evidence="2">The sequence shown here is derived from an EMBL/GenBank/DDBJ whole genome shotgun (WGS) entry which is preliminary data.</text>
</comment>
<organism evidence="2 3">
    <name type="scientific">Vespula maculifrons</name>
    <name type="common">Eastern yellow jacket</name>
    <name type="synonym">Wasp</name>
    <dbReference type="NCBI Taxonomy" id="7453"/>
    <lineage>
        <taxon>Eukaryota</taxon>
        <taxon>Metazoa</taxon>
        <taxon>Ecdysozoa</taxon>
        <taxon>Arthropoda</taxon>
        <taxon>Hexapoda</taxon>
        <taxon>Insecta</taxon>
        <taxon>Pterygota</taxon>
        <taxon>Neoptera</taxon>
        <taxon>Endopterygota</taxon>
        <taxon>Hymenoptera</taxon>
        <taxon>Apocrita</taxon>
        <taxon>Aculeata</taxon>
        <taxon>Vespoidea</taxon>
        <taxon>Vespidae</taxon>
        <taxon>Vespinae</taxon>
        <taxon>Vespula</taxon>
    </lineage>
</organism>
<evidence type="ECO:0000256" key="1">
    <source>
        <dbReference type="SAM" id="MobiDB-lite"/>
    </source>
</evidence>